<name>A0A9Q0KC45_9MAGN</name>
<feature type="region of interest" description="Disordered" evidence="1">
    <location>
        <begin position="1"/>
        <end position="35"/>
    </location>
</feature>
<reference evidence="2" key="1">
    <citation type="journal article" date="2023" name="Plant J.">
        <title>The genome of the king protea, Protea cynaroides.</title>
        <authorList>
            <person name="Chang J."/>
            <person name="Duong T.A."/>
            <person name="Schoeman C."/>
            <person name="Ma X."/>
            <person name="Roodt D."/>
            <person name="Barker N."/>
            <person name="Li Z."/>
            <person name="Van de Peer Y."/>
            <person name="Mizrachi E."/>
        </authorList>
    </citation>
    <scope>NUCLEOTIDE SEQUENCE</scope>
    <source>
        <tissue evidence="2">Young leaves</tissue>
    </source>
</reference>
<sequence length="106" mass="11599">MCPSRITPHVSARPMHVQDSTAMAESSPSAGPPAPLAHRQQAILADYFSRHPEFAQAVYNLVPRFSDIHLGVDSLDQSISLSSVPPVFIAIPLLTHPQFTCEVHFL</sequence>
<evidence type="ECO:0000313" key="2">
    <source>
        <dbReference type="EMBL" id="KAJ4967757.1"/>
    </source>
</evidence>
<dbReference type="AlphaFoldDB" id="A0A9Q0KC45"/>
<gene>
    <name evidence="2" type="ORF">NE237_014458</name>
</gene>
<proteinExistence type="predicted"/>
<comment type="caution">
    <text evidence="2">The sequence shown here is derived from an EMBL/GenBank/DDBJ whole genome shotgun (WGS) entry which is preliminary data.</text>
</comment>
<keyword evidence="3" id="KW-1185">Reference proteome</keyword>
<protein>
    <submittedName>
        <fullName evidence="2">Uncharacterized protein</fullName>
    </submittedName>
</protein>
<evidence type="ECO:0000313" key="3">
    <source>
        <dbReference type="Proteomes" id="UP001141806"/>
    </source>
</evidence>
<dbReference type="Proteomes" id="UP001141806">
    <property type="component" value="Unassembled WGS sequence"/>
</dbReference>
<dbReference type="EMBL" id="JAMYWD010000006">
    <property type="protein sequence ID" value="KAJ4967757.1"/>
    <property type="molecule type" value="Genomic_DNA"/>
</dbReference>
<evidence type="ECO:0000256" key="1">
    <source>
        <dbReference type="SAM" id="MobiDB-lite"/>
    </source>
</evidence>
<organism evidence="2 3">
    <name type="scientific">Protea cynaroides</name>
    <dbReference type="NCBI Taxonomy" id="273540"/>
    <lineage>
        <taxon>Eukaryota</taxon>
        <taxon>Viridiplantae</taxon>
        <taxon>Streptophyta</taxon>
        <taxon>Embryophyta</taxon>
        <taxon>Tracheophyta</taxon>
        <taxon>Spermatophyta</taxon>
        <taxon>Magnoliopsida</taxon>
        <taxon>Proteales</taxon>
        <taxon>Proteaceae</taxon>
        <taxon>Protea</taxon>
    </lineage>
</organism>
<accession>A0A9Q0KC45</accession>